<evidence type="ECO:0000256" key="1">
    <source>
        <dbReference type="SAM" id="Phobius"/>
    </source>
</evidence>
<evidence type="ECO:0000313" key="3">
    <source>
        <dbReference type="Proteomes" id="UP000177091"/>
    </source>
</evidence>
<dbReference type="AlphaFoldDB" id="A0A1F7WMT9"/>
<dbReference type="Proteomes" id="UP000177091">
    <property type="component" value="Unassembled WGS sequence"/>
</dbReference>
<evidence type="ECO:0000313" key="2">
    <source>
        <dbReference type="EMBL" id="OGM04154.1"/>
    </source>
</evidence>
<feature type="transmembrane region" description="Helical" evidence="1">
    <location>
        <begin position="20"/>
        <end position="42"/>
    </location>
</feature>
<keyword evidence="1" id="KW-0472">Membrane</keyword>
<organism evidence="2 3">
    <name type="scientific">Candidatus Woesebacteria bacterium GWA1_42_12</name>
    <dbReference type="NCBI Taxonomy" id="1802472"/>
    <lineage>
        <taxon>Bacteria</taxon>
        <taxon>Candidatus Woeseibacteriota</taxon>
    </lineage>
</organism>
<comment type="caution">
    <text evidence="2">The sequence shown here is derived from an EMBL/GenBank/DDBJ whole genome shotgun (WGS) entry which is preliminary data.</text>
</comment>
<sequence length="71" mass="8371">MQVLYSEGQTKLLRASTRSIIYIFLTKMVFGLALELPFDFFIEAPLKAFLEVVEEWIHFVRLKKEEIFTQG</sequence>
<proteinExistence type="predicted"/>
<keyword evidence="1" id="KW-0812">Transmembrane</keyword>
<dbReference type="EMBL" id="MGFK01000019">
    <property type="protein sequence ID" value="OGM04154.1"/>
    <property type="molecule type" value="Genomic_DNA"/>
</dbReference>
<name>A0A1F7WMT9_9BACT</name>
<gene>
    <name evidence="2" type="ORF">A2112_02090</name>
</gene>
<reference evidence="2 3" key="1">
    <citation type="journal article" date="2016" name="Nat. Commun.">
        <title>Thousands of microbial genomes shed light on interconnected biogeochemical processes in an aquifer system.</title>
        <authorList>
            <person name="Anantharaman K."/>
            <person name="Brown C.T."/>
            <person name="Hug L.A."/>
            <person name="Sharon I."/>
            <person name="Castelle C.J."/>
            <person name="Probst A.J."/>
            <person name="Thomas B.C."/>
            <person name="Singh A."/>
            <person name="Wilkins M.J."/>
            <person name="Karaoz U."/>
            <person name="Brodie E.L."/>
            <person name="Williams K.H."/>
            <person name="Hubbard S.S."/>
            <person name="Banfield J.F."/>
        </authorList>
    </citation>
    <scope>NUCLEOTIDE SEQUENCE [LARGE SCALE GENOMIC DNA]</scope>
</reference>
<accession>A0A1F7WMT9</accession>
<protein>
    <submittedName>
        <fullName evidence="2">Uncharacterized protein</fullName>
    </submittedName>
</protein>
<keyword evidence="1" id="KW-1133">Transmembrane helix</keyword>